<comment type="caution">
    <text evidence="1">The sequence shown here is derived from an EMBL/GenBank/DDBJ whole genome shotgun (WGS) entry which is preliminary data.</text>
</comment>
<name>A0ABU3LED2_9FLAO</name>
<evidence type="ECO:0000313" key="1">
    <source>
        <dbReference type="EMBL" id="MDT7831563.1"/>
    </source>
</evidence>
<protein>
    <recommendedName>
        <fullName evidence="3">Protein-tyrosine-phosphatase</fullName>
    </recommendedName>
</protein>
<dbReference type="SUPFAM" id="SSF52788">
    <property type="entry name" value="Phosphotyrosine protein phosphatases I"/>
    <property type="match status" value="1"/>
</dbReference>
<accession>A0ABU3LED2</accession>
<proteinExistence type="predicted"/>
<keyword evidence="2" id="KW-1185">Reference proteome</keyword>
<dbReference type="Proteomes" id="UP001257277">
    <property type="component" value="Unassembled WGS sequence"/>
</dbReference>
<dbReference type="Gene3D" id="3.40.50.2300">
    <property type="match status" value="1"/>
</dbReference>
<evidence type="ECO:0008006" key="3">
    <source>
        <dbReference type="Google" id="ProtNLM"/>
    </source>
</evidence>
<dbReference type="PANTHER" id="PTHR43428">
    <property type="entry name" value="ARSENATE REDUCTASE"/>
    <property type="match status" value="1"/>
</dbReference>
<dbReference type="RefSeq" id="WP_349240823.1">
    <property type="nucleotide sequence ID" value="NZ_JAVTTO010000002.1"/>
</dbReference>
<dbReference type="EMBL" id="JAVTTO010000002">
    <property type="protein sequence ID" value="MDT7831563.1"/>
    <property type="molecule type" value="Genomic_DNA"/>
</dbReference>
<gene>
    <name evidence="1" type="ORF">RQM59_04185</name>
</gene>
<evidence type="ECO:0000313" key="2">
    <source>
        <dbReference type="Proteomes" id="UP001257277"/>
    </source>
</evidence>
<dbReference type="PANTHER" id="PTHR43428:SF1">
    <property type="entry name" value="ARSENATE REDUCTASE"/>
    <property type="match status" value="1"/>
</dbReference>
<sequence length="211" mass="24098">MIKTVAVNTKEFFIKSSKDTFISEERKGLLIRIVDAIATVYKQDKIVRLNFICTHNSRRSQFGQVWSHFASEHFDLNIHSYSGGTEVTAFHKNTVKALQEVGYVFKITEFSHQNPVYNISFDQAQKNIVGFSKIYDNPENESPFIAITTCGSADENCPFIPQALKRFHLPYVDPKFSDGTDGQQKAYFATNKQVAAEMFYIFSSLKKELSH</sequence>
<dbReference type="InterPro" id="IPR036196">
    <property type="entry name" value="Ptyr_pPase_sf"/>
</dbReference>
<organism evidence="1 2">
    <name type="scientific">Asprobacillus argus</name>
    <dbReference type="NCBI Taxonomy" id="3076534"/>
    <lineage>
        <taxon>Bacteria</taxon>
        <taxon>Pseudomonadati</taxon>
        <taxon>Bacteroidota</taxon>
        <taxon>Flavobacteriia</taxon>
        <taxon>Flavobacteriales</taxon>
        <taxon>Flavobacteriaceae</taxon>
        <taxon>Asprobacillus</taxon>
    </lineage>
</organism>
<reference evidence="1 2" key="1">
    <citation type="submission" date="2023-09" db="EMBL/GenBank/DDBJ databases">
        <title>Novel taxa isolated from Blanes Bay.</title>
        <authorList>
            <person name="Rey-Velasco X."/>
            <person name="Lucena T."/>
        </authorList>
    </citation>
    <scope>NUCLEOTIDE SEQUENCE [LARGE SCALE GENOMIC DNA]</scope>
    <source>
        <strain evidence="1 2">S356</strain>
    </source>
</reference>